<gene>
    <name evidence="2" type="ORF">FSB_LOCUS6647</name>
</gene>
<feature type="compositionally biased region" description="Basic and acidic residues" evidence="1">
    <location>
        <begin position="170"/>
        <end position="180"/>
    </location>
</feature>
<name>A0A2N9EV97_FAGSY</name>
<evidence type="ECO:0000256" key="1">
    <source>
        <dbReference type="SAM" id="MobiDB-lite"/>
    </source>
</evidence>
<accession>A0A2N9EV97</accession>
<feature type="compositionally biased region" description="Polar residues" evidence="1">
    <location>
        <begin position="541"/>
        <end position="554"/>
    </location>
</feature>
<protein>
    <submittedName>
        <fullName evidence="2">Uncharacterized protein</fullName>
    </submittedName>
</protein>
<sequence>MEPPRVEPPRFGQSRVEPPRVEPPRIEQTRMEPPRVEPPRFEQPRMEPPRVEPPRFEQPRMEPPRVEPPRFEQPRMEPPRVEPPRFEQPRMEPPRVEPPRFKQSRMEQPRQPETGFRVEPPQRCGPIRNEPYREQFRFEQPYEFRNEPPRNEPYRPPQNRRNRFGYQNNDRQRNDYDGQDRNAYNIPEGEAFDRGIDLEERNIRVEPNPRLAQGQDLRDQILEVIDQALGPGEDEKTALEHIFRFTVQCGEYSNNGNGKLRNVVQDKIDRNVLKFPEVPQESMAIDADPFPFVDVNTTSVDFSSLIPNKNLCFKTNKSKVNLLQVFCPQGKQLVQATQEMSNLRIERSIASDRNNSAKTNGRNTSIQCNNVHVDKRKSVAYPIEQPIFSYKEILRKEPPKVSLEDKEDDTICERCNHILAKFFSKTKREDSKNPQEAEIDSMEVITGAEALEYLQGPYARKEDTIGVTTKDIATPTMNGAGHKVQSTKMLSQKWNSRKSKPHRRQYGPKRANWCRFGLAERKEARMGRKEAEDNLIEAEQPQETSIKSVQGNATEDTEEIKGIEDTEDMDDIENIEDVEDLEGFGNIEGVENFENIEGIDDIEVEEVDDVEEMEGLEAMECIETDIQTGKQKIDSQKPKNGKTLSCNAITLPREFMATT</sequence>
<feature type="compositionally biased region" description="Basic and acidic residues" evidence="1">
    <location>
        <begin position="17"/>
        <end position="110"/>
    </location>
</feature>
<proteinExistence type="predicted"/>
<evidence type="ECO:0000313" key="2">
    <source>
        <dbReference type="EMBL" id="SPC78765.1"/>
    </source>
</evidence>
<feature type="compositionally biased region" description="Basic and acidic residues" evidence="1">
    <location>
        <begin position="130"/>
        <end position="153"/>
    </location>
</feature>
<organism evidence="2">
    <name type="scientific">Fagus sylvatica</name>
    <name type="common">Beechnut</name>
    <dbReference type="NCBI Taxonomy" id="28930"/>
    <lineage>
        <taxon>Eukaryota</taxon>
        <taxon>Viridiplantae</taxon>
        <taxon>Streptophyta</taxon>
        <taxon>Embryophyta</taxon>
        <taxon>Tracheophyta</taxon>
        <taxon>Spermatophyta</taxon>
        <taxon>Magnoliopsida</taxon>
        <taxon>eudicotyledons</taxon>
        <taxon>Gunneridae</taxon>
        <taxon>Pentapetalae</taxon>
        <taxon>rosids</taxon>
        <taxon>fabids</taxon>
        <taxon>Fagales</taxon>
        <taxon>Fagaceae</taxon>
        <taxon>Fagus</taxon>
    </lineage>
</organism>
<reference evidence="2" key="1">
    <citation type="submission" date="2018-02" db="EMBL/GenBank/DDBJ databases">
        <authorList>
            <person name="Cohen D.B."/>
            <person name="Kent A.D."/>
        </authorList>
    </citation>
    <scope>NUCLEOTIDE SEQUENCE</scope>
</reference>
<feature type="region of interest" description="Disordered" evidence="1">
    <location>
        <begin position="1"/>
        <end position="186"/>
    </location>
</feature>
<dbReference type="AlphaFoldDB" id="A0A2N9EV97"/>
<feature type="compositionally biased region" description="Basic residues" evidence="1">
    <location>
        <begin position="495"/>
        <end position="507"/>
    </location>
</feature>
<feature type="region of interest" description="Disordered" evidence="1">
    <location>
        <begin position="535"/>
        <end position="561"/>
    </location>
</feature>
<feature type="compositionally biased region" description="Polar residues" evidence="1">
    <location>
        <begin position="484"/>
        <end position="494"/>
    </location>
</feature>
<feature type="region of interest" description="Disordered" evidence="1">
    <location>
        <begin position="473"/>
        <end position="507"/>
    </location>
</feature>
<dbReference type="EMBL" id="OIVN01000347">
    <property type="protein sequence ID" value="SPC78765.1"/>
    <property type="molecule type" value="Genomic_DNA"/>
</dbReference>